<dbReference type="SUPFAM" id="SSF143422">
    <property type="entry name" value="Transposase IS200-like"/>
    <property type="match status" value="1"/>
</dbReference>
<name>A0A3E0J292_9BACI</name>
<dbReference type="PANTHER" id="PTHR34322:SF2">
    <property type="entry name" value="TRANSPOSASE IS200-LIKE DOMAIN-CONTAINING PROTEIN"/>
    <property type="match status" value="1"/>
</dbReference>
<dbReference type="EMBL" id="QUAE01000021">
    <property type="protein sequence ID" value="REJ06944.1"/>
    <property type="molecule type" value="Genomic_DNA"/>
</dbReference>
<comment type="caution">
    <text evidence="2">The sequence shown here is derived from an EMBL/GenBank/DDBJ whole genome shotgun (WGS) entry which is preliminary data.</text>
</comment>
<dbReference type="PANTHER" id="PTHR34322">
    <property type="entry name" value="TRANSPOSASE, Y1_TNP DOMAIN-CONTAINING"/>
    <property type="match status" value="1"/>
</dbReference>
<dbReference type="GO" id="GO:0003677">
    <property type="term" value="F:DNA binding"/>
    <property type="evidence" value="ECO:0007669"/>
    <property type="project" value="InterPro"/>
</dbReference>
<protein>
    <submittedName>
        <fullName evidence="2">Transposase</fullName>
    </submittedName>
</protein>
<evidence type="ECO:0000313" key="2">
    <source>
        <dbReference type="EMBL" id="REJ06944.1"/>
    </source>
</evidence>
<dbReference type="Pfam" id="PF01797">
    <property type="entry name" value="Y1_Tnp"/>
    <property type="match status" value="1"/>
</dbReference>
<sequence length="158" mass="19091">MFHITARGNRRQNIFLNDSDRETYLNMIKKTKVRSPFNLHAYCLMNNHVHLLLETIDHPPSKILHRLHLMYSKYFNRKYELQGHLFQGRYYGEIILNHHYFVSACNYIHRNPERANLNRFTNHPLWTSNCYHLHPTGEEGFITTELLDYLKPIYMKSQ</sequence>
<dbReference type="GO" id="GO:0004803">
    <property type="term" value="F:transposase activity"/>
    <property type="evidence" value="ECO:0007669"/>
    <property type="project" value="InterPro"/>
</dbReference>
<dbReference type="AlphaFoldDB" id="A0A3E0J292"/>
<proteinExistence type="predicted"/>
<evidence type="ECO:0000313" key="3">
    <source>
        <dbReference type="Proteomes" id="UP000256305"/>
    </source>
</evidence>
<dbReference type="SMART" id="SM01321">
    <property type="entry name" value="Y1_Tnp"/>
    <property type="match status" value="1"/>
</dbReference>
<keyword evidence="3" id="KW-1185">Reference proteome</keyword>
<evidence type="ECO:0000259" key="1">
    <source>
        <dbReference type="SMART" id="SM01321"/>
    </source>
</evidence>
<dbReference type="Gene3D" id="3.30.70.1290">
    <property type="entry name" value="Transposase IS200-like"/>
    <property type="match status" value="1"/>
</dbReference>
<dbReference type="GO" id="GO:0006313">
    <property type="term" value="P:DNA transposition"/>
    <property type="evidence" value="ECO:0007669"/>
    <property type="project" value="InterPro"/>
</dbReference>
<dbReference type="InterPro" id="IPR036515">
    <property type="entry name" value="Transposase_17_sf"/>
</dbReference>
<organism evidence="2 3">
    <name type="scientific">Halobacillus trueperi</name>
    <dbReference type="NCBI Taxonomy" id="156205"/>
    <lineage>
        <taxon>Bacteria</taxon>
        <taxon>Bacillati</taxon>
        <taxon>Bacillota</taxon>
        <taxon>Bacilli</taxon>
        <taxon>Bacillales</taxon>
        <taxon>Bacillaceae</taxon>
        <taxon>Halobacillus</taxon>
    </lineage>
</organism>
<gene>
    <name evidence="2" type="ORF">DYE48_17585</name>
</gene>
<dbReference type="Proteomes" id="UP000256305">
    <property type="component" value="Unassembled WGS sequence"/>
</dbReference>
<dbReference type="InterPro" id="IPR002686">
    <property type="entry name" value="Transposase_17"/>
</dbReference>
<reference evidence="2 3" key="1">
    <citation type="submission" date="2018-08" db="EMBL/GenBank/DDBJ databases">
        <title>Genome sequence of Halobacillus trueperi KCTC 3686.</title>
        <authorList>
            <person name="Cho K.H."/>
            <person name="Kwak M.-J."/>
            <person name="Kim B.-Y."/>
            <person name="Chun J."/>
        </authorList>
    </citation>
    <scope>NUCLEOTIDE SEQUENCE [LARGE SCALE GENOMIC DNA]</scope>
    <source>
        <strain evidence="2 3">KCTC 3686</strain>
    </source>
</reference>
<accession>A0A3E0J292</accession>
<feature type="domain" description="Transposase IS200-like" evidence="1">
    <location>
        <begin position="1"/>
        <end position="111"/>
    </location>
</feature>